<organism evidence="1 2">
    <name type="scientific">Rubritalea squalenifaciens DSM 18772</name>
    <dbReference type="NCBI Taxonomy" id="1123071"/>
    <lineage>
        <taxon>Bacteria</taxon>
        <taxon>Pseudomonadati</taxon>
        <taxon>Verrucomicrobiota</taxon>
        <taxon>Verrucomicrobiia</taxon>
        <taxon>Verrucomicrobiales</taxon>
        <taxon>Rubritaleaceae</taxon>
        <taxon>Rubritalea</taxon>
    </lineage>
</organism>
<dbReference type="EMBL" id="FQYR01000002">
    <property type="protein sequence ID" value="SHI53955.1"/>
    <property type="molecule type" value="Genomic_DNA"/>
</dbReference>
<dbReference type="AlphaFoldDB" id="A0A1M6BYT1"/>
<proteinExistence type="predicted"/>
<dbReference type="Proteomes" id="UP000184510">
    <property type="component" value="Unassembled WGS sequence"/>
</dbReference>
<protein>
    <submittedName>
        <fullName evidence="1">Uncharacterized protein</fullName>
    </submittedName>
</protein>
<reference evidence="1 2" key="1">
    <citation type="submission" date="2016-11" db="EMBL/GenBank/DDBJ databases">
        <authorList>
            <person name="Jaros S."/>
            <person name="Januszkiewicz K."/>
            <person name="Wedrychowicz H."/>
        </authorList>
    </citation>
    <scope>NUCLEOTIDE SEQUENCE [LARGE SCALE GENOMIC DNA]</scope>
    <source>
        <strain evidence="1 2">DSM 18772</strain>
    </source>
</reference>
<dbReference type="InParanoid" id="A0A1M6BYT1"/>
<accession>A0A1M6BYT1</accession>
<dbReference type="RefSeq" id="WP_143157775.1">
    <property type="nucleotide sequence ID" value="NZ_FQYR01000002.1"/>
</dbReference>
<evidence type="ECO:0000313" key="1">
    <source>
        <dbReference type="EMBL" id="SHI53955.1"/>
    </source>
</evidence>
<evidence type="ECO:0000313" key="2">
    <source>
        <dbReference type="Proteomes" id="UP000184510"/>
    </source>
</evidence>
<gene>
    <name evidence="1" type="ORF">SAMN02745181_0345</name>
</gene>
<dbReference type="STRING" id="1123071.SAMN02745181_0345"/>
<keyword evidence="2" id="KW-1185">Reference proteome</keyword>
<name>A0A1M6BYT1_9BACT</name>
<sequence length="173" mass="18910">MEGDVLIAVVYAASEFLPVVRLLHDEGAPSAYAEGSVAYGVMVKEEEAERAVEILHKHWDEFDYLDILGKDDSEAPVYMAEVQCAQGLTDGEGGEGKGGTVFCFVTARDGREVIQRLEKTSCLKRWKMHTVTGVHLYTMGTEEWGEAGFDSLADAARKGRSVETTGVMPMGDE</sequence>